<feature type="coiled-coil region" evidence="1">
    <location>
        <begin position="103"/>
        <end position="154"/>
    </location>
</feature>
<feature type="region of interest" description="Disordered" evidence="2">
    <location>
        <begin position="622"/>
        <end position="675"/>
    </location>
</feature>
<keyword evidence="5" id="KW-1185">Reference proteome</keyword>
<evidence type="ECO:0000256" key="2">
    <source>
        <dbReference type="SAM" id="MobiDB-lite"/>
    </source>
</evidence>
<dbReference type="Proteomes" id="UP001211872">
    <property type="component" value="Chromosome"/>
</dbReference>
<dbReference type="InterPro" id="IPR010090">
    <property type="entry name" value="Phage_tape_meas"/>
</dbReference>
<dbReference type="Pfam" id="PF10145">
    <property type="entry name" value="PhageMin_Tail"/>
    <property type="match status" value="1"/>
</dbReference>
<dbReference type="Gene3D" id="1.10.287.1490">
    <property type="match status" value="1"/>
</dbReference>
<evidence type="ECO:0000259" key="3">
    <source>
        <dbReference type="Pfam" id="PF10145"/>
    </source>
</evidence>
<proteinExistence type="predicted"/>
<feature type="compositionally biased region" description="Basic and acidic residues" evidence="2">
    <location>
        <begin position="646"/>
        <end position="675"/>
    </location>
</feature>
<gene>
    <name evidence="4" type="ORF">O9Z63_08255</name>
</gene>
<accession>A0ABY7PUE0</accession>
<dbReference type="RefSeq" id="WP_270128823.1">
    <property type="nucleotide sequence ID" value="NZ_CP115396.1"/>
</dbReference>
<name>A0ABY7PUE0_9BACT</name>
<evidence type="ECO:0000256" key="1">
    <source>
        <dbReference type="SAM" id="Coils"/>
    </source>
</evidence>
<sequence length="1108" mass="119790">MAENSEERKVRIVVDAMQATASAKEMGAGLAVLKNQLDKMAEDDPNRAKLQDDFARLNQRLTATRAEMRTVIQTEEELAAAHSKLVAENREVVLNGQKVEATFNQMKAAATQLERELHELSGDDPGRAKLLADYRALQERIEGVKKEMGEATDQGLTFKDALAFAGVAVTAEAALDMIKELGAEVIATTKELGKMRADINSLTGASGAELDQLTVGVRAVSQAFGKEYNEVLVASNALSKQMGISQQESLRLIEQGFIAGADASGEFLDQVKEYGPQFKAVGLSANEAVGMISQSITTGVFSDKGADLIKEFGLRISEQTKSTSDAMEAAFGTEFTHKLFKGINDGSITSAQALQRVAQQMDETKIPANQLQTVIADVFGGPGEDAGLAYIQSLKNVTKGVDELVDSTNPYVQQQQALLASQKELAGAQNELAKQFEGTGNSLQVLANEGMTFLYTLLVSLGATFRELYAPIQQIWQELLELGESMGFVSKEGSLARDIANGLGTVLRLLFTPTRLVYEGFGQMAKGLIEWVKQSEPAKAAVLVMIAPLRLLFDMLRDSPAFFEGFSAAAQASFGQVGKAWRAVLRGDFTAAGQELATIGGAAGRAYLNAFDAARAGRPAATATAKVSGGEPGTRPGAGGDGTTQEQRDKAAKDAQAAREKERKERKAAQDKADQERLNDLKRFVQDELVVLDSRDMLRAARDVSSYNDEQQRREQQRQKLFEAATAQVNKLTGLELDYSDQVKAIVAERDLSLRELQGKFEEEDEKRRQETLDKQIAQTEADKGVRLSELELQLAEGVLSEQAYQDAVFAVKQAAMERELELVKQKSGEESDEYKKLLAEKNQGQAEYTARQKSTAQVEQAISQARRLMESEEMNLVLSNLNKKSLFYKAAMALQKSLALAEIAMSVPKQWAANAEAGAKISASAPPFTVPLGVAYTVGANIASTVGAGVAAAKIMGIGFRKGGATGTAAAAESPLALSGFQIGANGKLLDAEGYAVAGVVHENEYVIPEWMRADPQVVRIEEFLEQKRLRGYLDGGPTSADVAPASVAATTGAGADQLLVQVLGRLDSRLQGVEQWQRELAVYLEVQPLEQTLEEREQTRKAAEIR</sequence>
<protein>
    <submittedName>
        <fullName evidence="4">Phage tail tape measure protein</fullName>
    </submittedName>
</protein>
<feature type="compositionally biased region" description="Gly residues" evidence="2">
    <location>
        <begin position="630"/>
        <end position="642"/>
    </location>
</feature>
<evidence type="ECO:0000313" key="4">
    <source>
        <dbReference type="EMBL" id="WBO86240.1"/>
    </source>
</evidence>
<feature type="domain" description="Phage tail tape measure protein" evidence="3">
    <location>
        <begin position="176"/>
        <end position="380"/>
    </location>
</feature>
<keyword evidence="1" id="KW-0175">Coiled coil</keyword>
<dbReference type="EMBL" id="CP115396">
    <property type="protein sequence ID" value="WBO86240.1"/>
    <property type="molecule type" value="Genomic_DNA"/>
</dbReference>
<organism evidence="4 5">
    <name type="scientific">Hymenobacter yonginensis</name>
    <dbReference type="NCBI Taxonomy" id="748197"/>
    <lineage>
        <taxon>Bacteria</taxon>
        <taxon>Pseudomonadati</taxon>
        <taxon>Bacteroidota</taxon>
        <taxon>Cytophagia</taxon>
        <taxon>Cytophagales</taxon>
        <taxon>Hymenobacteraceae</taxon>
        <taxon>Hymenobacter</taxon>
    </lineage>
</organism>
<evidence type="ECO:0000313" key="5">
    <source>
        <dbReference type="Proteomes" id="UP001211872"/>
    </source>
</evidence>
<reference evidence="4 5" key="1">
    <citation type="journal article" date="2011" name="Int. J. Syst. Evol. Microbiol.">
        <title>Hymenobacter yonginensis sp. nov., isolated from a mesotrophic artificial lake.</title>
        <authorList>
            <person name="Joung Y."/>
            <person name="Cho S.H."/>
            <person name="Kim H."/>
            <person name="Kim S.B."/>
            <person name="Joh K."/>
        </authorList>
    </citation>
    <scope>NUCLEOTIDE SEQUENCE [LARGE SCALE GENOMIC DNA]</scope>
    <source>
        <strain evidence="4 5">KCTC 22745</strain>
    </source>
</reference>